<comment type="pathway">
    <text evidence="2">Cell wall biogenesis; peptidoglycan recycling.</text>
</comment>
<dbReference type="NCBIfam" id="NF007141">
    <property type="entry name" value="PRK09585.1-5"/>
    <property type="match status" value="1"/>
</dbReference>
<evidence type="ECO:0000313" key="4">
    <source>
        <dbReference type="Proteomes" id="UP000637769"/>
    </source>
</evidence>
<dbReference type="PANTHER" id="PTHR30605">
    <property type="entry name" value="ANHYDRO-N-ACETYLMURAMIC ACID KINASE"/>
    <property type="match status" value="1"/>
</dbReference>
<proteinExistence type="inferred from homology"/>
<evidence type="ECO:0000256" key="2">
    <source>
        <dbReference type="HAMAP-Rule" id="MF_01270"/>
    </source>
</evidence>
<comment type="similarity">
    <text evidence="2">Belongs to the anhydro-N-acetylmuramic acid kinase family.</text>
</comment>
<dbReference type="InterPro" id="IPR043129">
    <property type="entry name" value="ATPase_NBD"/>
</dbReference>
<comment type="pathway">
    <text evidence="2">Amino-sugar metabolism; 1,6-anhydro-N-acetylmuramate degradation.</text>
</comment>
<dbReference type="Gene3D" id="3.30.420.40">
    <property type="match status" value="2"/>
</dbReference>
<reference evidence="4" key="1">
    <citation type="journal article" date="2019" name="Int. J. Syst. Evol. Microbiol.">
        <title>The Global Catalogue of Microorganisms (GCM) 10K type strain sequencing project: providing services to taxonomists for standard genome sequencing and annotation.</title>
        <authorList>
            <consortium name="The Broad Institute Genomics Platform"/>
            <consortium name="The Broad Institute Genome Sequencing Center for Infectious Disease"/>
            <person name="Wu L."/>
            <person name="Ma J."/>
        </authorList>
    </citation>
    <scope>NUCLEOTIDE SEQUENCE [LARGE SCALE GENOMIC DNA]</scope>
    <source>
        <strain evidence="4">CCM 7132</strain>
    </source>
</reference>
<gene>
    <name evidence="2 3" type="primary">anmK</name>
    <name evidence="3" type="ORF">GCM10007207_00970</name>
</gene>
<dbReference type="Proteomes" id="UP000637769">
    <property type="component" value="Unassembled WGS sequence"/>
</dbReference>
<evidence type="ECO:0000313" key="3">
    <source>
        <dbReference type="EMBL" id="GGC19581.1"/>
    </source>
</evidence>
<comment type="function">
    <text evidence="2">Catalyzes the specific phosphorylation of 1,6-anhydro-N-acetylmuramic acid (anhMurNAc) with the simultaneous cleavage of the 1,6-anhydro ring, generating MurNAc-6-P. Is required for the utilization of anhMurNAc either imported from the medium or derived from its own cell wall murein, and thus plays a role in cell wall recycling.</text>
</comment>
<feature type="binding site" evidence="2">
    <location>
        <begin position="18"/>
        <end position="25"/>
    </location>
    <ligand>
        <name>ATP</name>
        <dbReference type="ChEBI" id="CHEBI:30616"/>
    </ligand>
</feature>
<dbReference type="PANTHER" id="PTHR30605:SF0">
    <property type="entry name" value="ANHYDRO-N-ACETYLMURAMIC ACID KINASE"/>
    <property type="match status" value="1"/>
</dbReference>
<sequence>MIRPAEPGFLRVIGLMSGTSLDGVDAALIETDGVTVGRRGASLSLGYDAALRQALYALFDRASELRGDEPELLSAERALTDIHAEAVRQVLAIEGEADLIGFHGQTLFHAPQSGRTWQIGDALRLSGATGLPVIHDFRSDDVRAGGEGAPLAPWYHAACLAGQVGPVAILNIGGVANVTYVGRDGTILACDTGPGNALLDDWALRHTGVACDRDGVLARAGQVDQARLTALLAAPFFHRLPPKSLDRQAFIAALDLLVPLSAEDGAATLVAFTVQAVATTILPEAPRAWFVCGGGRHNPALMQALAETLAGRVAPVETLGWNGDMVEAECFAYLAMRSLRGLPLSAPGITGAPGLFTGGRLSVAAIRPALGFWPLPLRDAALSCDPH</sequence>
<keyword evidence="1 2" id="KW-0119">Carbohydrate metabolism</keyword>
<dbReference type="EMBL" id="BMCH01000001">
    <property type="protein sequence ID" value="GGC19581.1"/>
    <property type="molecule type" value="Genomic_DNA"/>
</dbReference>
<keyword evidence="4" id="KW-1185">Reference proteome</keyword>
<protein>
    <recommendedName>
        <fullName evidence="2">Anhydro-N-acetylmuramic acid kinase</fullName>
        <ecNumber evidence="2">2.7.1.170</ecNumber>
    </recommendedName>
    <alternativeName>
        <fullName evidence="2">AnhMurNAc kinase</fullName>
    </alternativeName>
</protein>
<comment type="catalytic activity">
    <reaction evidence="2">
        <text>1,6-anhydro-N-acetyl-beta-muramate + ATP + H2O = N-acetyl-D-muramate 6-phosphate + ADP + H(+)</text>
        <dbReference type="Rhea" id="RHEA:24952"/>
        <dbReference type="ChEBI" id="CHEBI:15377"/>
        <dbReference type="ChEBI" id="CHEBI:15378"/>
        <dbReference type="ChEBI" id="CHEBI:30616"/>
        <dbReference type="ChEBI" id="CHEBI:58690"/>
        <dbReference type="ChEBI" id="CHEBI:58722"/>
        <dbReference type="ChEBI" id="CHEBI:456216"/>
        <dbReference type="EC" id="2.7.1.170"/>
    </reaction>
</comment>
<comment type="caution">
    <text evidence="3">The sequence shown here is derived from an EMBL/GenBank/DDBJ whole genome shotgun (WGS) entry which is preliminary data.</text>
</comment>
<keyword evidence="2 3" id="KW-0418">Kinase</keyword>
<keyword evidence="2" id="KW-0067">ATP-binding</keyword>
<dbReference type="HAMAP" id="MF_01270">
    <property type="entry name" value="AnhMurNAc_kinase"/>
    <property type="match status" value="1"/>
</dbReference>
<dbReference type="Pfam" id="PF03702">
    <property type="entry name" value="AnmK"/>
    <property type="match status" value="1"/>
</dbReference>
<dbReference type="EC" id="2.7.1.170" evidence="2"/>
<dbReference type="InterPro" id="IPR005338">
    <property type="entry name" value="Anhydro_N_Ac-Mur_kinase"/>
</dbReference>
<name>A0ABQ1L9X8_9PROT</name>
<accession>A0ABQ1L9X8</accession>
<dbReference type="SUPFAM" id="SSF53067">
    <property type="entry name" value="Actin-like ATPase domain"/>
    <property type="match status" value="1"/>
</dbReference>
<keyword evidence="2" id="KW-0547">Nucleotide-binding</keyword>
<organism evidence="3 4">
    <name type="scientific">Asaia siamensis</name>
    <dbReference type="NCBI Taxonomy" id="110479"/>
    <lineage>
        <taxon>Bacteria</taxon>
        <taxon>Pseudomonadati</taxon>
        <taxon>Pseudomonadota</taxon>
        <taxon>Alphaproteobacteria</taxon>
        <taxon>Acetobacterales</taxon>
        <taxon>Acetobacteraceae</taxon>
        <taxon>Asaia</taxon>
    </lineage>
</organism>
<keyword evidence="2" id="KW-0808">Transferase</keyword>
<evidence type="ECO:0000256" key="1">
    <source>
        <dbReference type="ARBA" id="ARBA00023277"/>
    </source>
</evidence>
<dbReference type="GO" id="GO:0016301">
    <property type="term" value="F:kinase activity"/>
    <property type="evidence" value="ECO:0007669"/>
    <property type="project" value="UniProtKB-KW"/>
</dbReference>